<keyword evidence="3" id="KW-1185">Reference proteome</keyword>
<dbReference type="EMBL" id="JALJOV010000889">
    <property type="protein sequence ID" value="KAK9859318.1"/>
    <property type="molecule type" value="Genomic_DNA"/>
</dbReference>
<feature type="compositionally biased region" description="Low complexity" evidence="1">
    <location>
        <begin position="1079"/>
        <end position="1100"/>
    </location>
</feature>
<feature type="region of interest" description="Disordered" evidence="1">
    <location>
        <begin position="1316"/>
        <end position="1399"/>
    </location>
</feature>
<feature type="compositionally biased region" description="Polar residues" evidence="1">
    <location>
        <begin position="1101"/>
        <end position="1117"/>
    </location>
</feature>
<evidence type="ECO:0000256" key="1">
    <source>
        <dbReference type="SAM" id="MobiDB-lite"/>
    </source>
</evidence>
<evidence type="ECO:0000313" key="3">
    <source>
        <dbReference type="Proteomes" id="UP001485043"/>
    </source>
</evidence>
<evidence type="ECO:0000313" key="2">
    <source>
        <dbReference type="EMBL" id="KAK9859318.1"/>
    </source>
</evidence>
<dbReference type="Proteomes" id="UP001485043">
    <property type="component" value="Unassembled WGS sequence"/>
</dbReference>
<feature type="compositionally biased region" description="Polar residues" evidence="1">
    <location>
        <begin position="437"/>
        <end position="446"/>
    </location>
</feature>
<reference evidence="2 3" key="1">
    <citation type="journal article" date="2024" name="Nat. Commun.">
        <title>Phylogenomics reveals the evolutionary origins of lichenization in chlorophyte algae.</title>
        <authorList>
            <person name="Puginier C."/>
            <person name="Libourel C."/>
            <person name="Otte J."/>
            <person name="Skaloud P."/>
            <person name="Haon M."/>
            <person name="Grisel S."/>
            <person name="Petersen M."/>
            <person name="Berrin J.G."/>
            <person name="Delaux P.M."/>
            <person name="Dal Grande F."/>
            <person name="Keller J."/>
        </authorList>
    </citation>
    <scope>NUCLEOTIDE SEQUENCE [LARGE SCALE GENOMIC DNA]</scope>
    <source>
        <strain evidence="2 3">SAG 2523</strain>
    </source>
</reference>
<feature type="region of interest" description="Disordered" evidence="1">
    <location>
        <begin position="929"/>
        <end position="955"/>
    </location>
</feature>
<comment type="caution">
    <text evidence="2">The sequence shown here is derived from an EMBL/GenBank/DDBJ whole genome shotgun (WGS) entry which is preliminary data.</text>
</comment>
<proteinExistence type="predicted"/>
<feature type="compositionally biased region" description="Polar residues" evidence="1">
    <location>
        <begin position="1186"/>
        <end position="1196"/>
    </location>
</feature>
<accession>A0AAW1SUJ5</accession>
<feature type="region of interest" description="Disordered" evidence="1">
    <location>
        <begin position="303"/>
        <end position="329"/>
    </location>
</feature>
<feature type="region of interest" description="Disordered" evidence="1">
    <location>
        <begin position="827"/>
        <end position="857"/>
    </location>
</feature>
<evidence type="ECO:0008006" key="4">
    <source>
        <dbReference type="Google" id="ProtNLM"/>
    </source>
</evidence>
<feature type="compositionally biased region" description="Basic and acidic residues" evidence="1">
    <location>
        <begin position="1260"/>
        <end position="1269"/>
    </location>
</feature>
<feature type="compositionally biased region" description="Low complexity" evidence="1">
    <location>
        <begin position="1342"/>
        <end position="1362"/>
    </location>
</feature>
<name>A0AAW1SUJ5_9CHLO</name>
<feature type="region of interest" description="Disordered" evidence="1">
    <location>
        <begin position="22"/>
        <end position="46"/>
    </location>
</feature>
<protein>
    <recommendedName>
        <fullName evidence="4">Protein transport protein sec16</fullName>
    </recommendedName>
</protein>
<sequence>MNGCVLPLSIGTFPQQPPAKVLSEKLSHSKSSRTAPASVEADGSQSPVTVLSGQTWMAITDPTPRRWIALAAAKPLRADACLVLTDGSVFATFGLPRMTASQGARHRGSIWQMAAQAAATMQLRPEMPLGREALESLLQEATNLQLCRGLSSRHALEAAVRECWRLGLPDLAGQLLQRLAVPALGEPKQHKRKNKRSHAAMLGLHGLPELAMAMPRSAHGLGDEDTPLAATPPQDPRSLLLQGNEQLLKGDLPGACSSYEKAGPEGWLPLAAVLVHAAAMADVAALLRNTVYQALTTLHERPRPAASFSSLSPQFRRPTSDRAGSQPSPPAIRAAAALALSIGCLAAALLAIRRTTSSPASCISPPAHVATSTHPHGAFITGSAMPAAPFSADIADPSSSHTSSHLDRMYPDPQGRHAPAVRWNTGEEGWDAAQGTRASTLRQGSSLARALSRPGKPSLLPPGEASAAPVSFPDPLYWRLDSDHRAPTLPSLKGDDAPIERRVALETKQILQVLSEQRNGGIANPQLACGLLLFGQELPGGKEGVELWVQQGGKEGVELWVQQGSWQHALRLAVGCADAAVTVHGPESHLVLDTRDWAASTLDRVVADACQRQAPGEARSTLFAAHSAACQLDEGVFDIKPLREVRSLCTALLSSAMEGLVDRGCELHKRLPLLPPPGASLSDSIHDGTWRLLGQVLAQELKRSGASGEPVSRSTEQVLLLCEGISGQPGLAASLQEGLKQSGDCSTNWPESLNTAMLELGDGLQNSEMVSKEQWEWATLGAATYTRDDSEQEAAQHEACLQADMVVTFQTALVLAEPHLPARTQQWARETTAEGPRSSGETPLPDTPVSPRDHGLPWESCEECVPSEESKLGWEVLHQAAALAASSHGQSTHTTRQLLHGACASLRSISQEQMDFMAVNQLQPLARPMQADQHLASASSSEDDSPDGSPPASWWPRWAAHVQGISEGLTKWASNASTVRMMRRTTSAVSDSQAGMAGCVLAGLEGISSSQEGPALPFLSDCFKHPLCIGLDGRETEGEAQCALLSLCGERVRGGVLTWEAARLKAALQLSNKRGGPSGLLRGSSGTLSHPSSPISSSSPARGQTGTPSPLRKTSPQAAICLPSDKAPQRDQAPTAPSSALRKTQRQQEALWGAPHATGDALGTGGTDPLSPSAARKAWKQLESLAGSSDASSGTPLSKAGSGRLEAPTLQASAASAAQPRATPGSPRRIPSGPIPRNSKTGLIRAYTPMAGSPSALPPLKEEAARPENLDTVPELSAKAGGFAGRFKQALQRETAGNSHARKAALEPLQQIALEEDPDPISSEILLEQRLDEPQGPHVARTRSSFTPASSRAAPPRMRASADVPQSSLSGTLRQRYSLASGTATPASQASSPGSGSPTFPAFALPSGLAPLKVRLPEAPGGFKKPWLTVEPVQHGSFTRQRSPNSSLHDIKLGMTALQPLSAAGPEKVETDRTLARRPVAEARELVEGSPAWAIDQLLTEPDSRLYATAAVASSSPNLQVHLDNLPEAMSPSVDEVFSPLSSGLHRLQLEDTQTVHPQAAQWRDNISYAGQGSFPSSQDADSLQDAASDVGFYTPRQGSIPDQDDEPCSPRTLADLQMEEFWAGMDGKDPTLASFWRAGSGSDSDPLAYDSVDSSSSTEQALAPGQRMLLPVCELSPGALRLLEVAPRAAAAPASIELS</sequence>
<feature type="region of interest" description="Disordered" evidence="1">
    <location>
        <begin position="437"/>
        <end position="467"/>
    </location>
</feature>
<feature type="compositionally biased region" description="Polar residues" evidence="1">
    <location>
        <begin position="1364"/>
        <end position="1375"/>
    </location>
</feature>
<feature type="compositionally biased region" description="Low complexity" evidence="1">
    <location>
        <begin position="1207"/>
        <end position="1237"/>
    </location>
</feature>
<gene>
    <name evidence="2" type="ORF">WJX84_001977</name>
</gene>
<organism evidence="2 3">
    <name type="scientific">Apatococcus fuscideae</name>
    <dbReference type="NCBI Taxonomy" id="2026836"/>
    <lineage>
        <taxon>Eukaryota</taxon>
        <taxon>Viridiplantae</taxon>
        <taxon>Chlorophyta</taxon>
        <taxon>core chlorophytes</taxon>
        <taxon>Trebouxiophyceae</taxon>
        <taxon>Chlorellales</taxon>
        <taxon>Chlorellaceae</taxon>
        <taxon>Apatococcus</taxon>
    </lineage>
</organism>
<feature type="compositionally biased region" description="Low complexity" evidence="1">
    <location>
        <begin position="1380"/>
        <end position="1399"/>
    </location>
</feature>
<feature type="region of interest" description="Disordered" evidence="1">
    <location>
        <begin position="1072"/>
        <end position="1272"/>
    </location>
</feature>
<feature type="region of interest" description="Disordered" evidence="1">
    <location>
        <begin position="217"/>
        <end position="237"/>
    </location>
</feature>